<sequence length="576" mass="61886">MSLGVLLTAVLAACGGGDDSGSSSVWPADRALTDPNHYAAYQDPQASLSAAYRNGPNGGAGSKDVDVANASLAQSAVDETPATKHHRAVINGQTIEYTARAGHLIAWAPKSPNNPAQRDAEASIFYMSYTRDDIPHAQRPVTFIFNGGPGEPSIWMHLGAWAPKRLKIDAPNLPPGPNIPDSFPLIDNPQSLLDQTDLVYVDIAGSGFSEAIAPHKNQDFWSTDADAGIFRDFITAYINRYNRQSSPKYLFGESYSGIRTPIVADLLVQAGTSNYAPDPSGAKPIVLSGMVLQSPILDYGYLSTQGDAREGFFPTVGMVVDFYGKSTARGTMTEPQYADYLRSFTTAQYAPGLAASNFPPATVSQLSAITGLPASTQMKDWLAIDPNGLLFNSVASAIYPNAAASAQFNAYDGRISTTANIKYDISSYEDAGFYGAIKPLLLDQFGYQNQDPAQIYGSDIAFNFWNWNAPHRGSTNPSSVPDLAETLTLDPSVKVLVIHGYHDGVTPFFQTELDLQHGGVWPAAAGQTPRITVKEYDGGHMAYLTEASRDPMRADLRQFYNASAPAAAVVRQQKAG</sequence>
<dbReference type="GO" id="GO:0006508">
    <property type="term" value="P:proteolysis"/>
    <property type="evidence" value="ECO:0007669"/>
    <property type="project" value="InterPro"/>
</dbReference>
<accession>A0A118DMI2</accession>
<dbReference type="SUPFAM" id="SSF53474">
    <property type="entry name" value="alpha/beta-Hydrolases"/>
    <property type="match status" value="1"/>
</dbReference>
<evidence type="ECO:0000313" key="2">
    <source>
        <dbReference type="Proteomes" id="UP000062788"/>
    </source>
</evidence>
<name>A0A118DMI2_9BURK</name>
<proteinExistence type="predicted"/>
<comment type="caution">
    <text evidence="1">The sequence shown here is derived from an EMBL/GenBank/DDBJ whole genome shotgun (WGS) entry which is preliminary data.</text>
</comment>
<dbReference type="Gene3D" id="3.40.50.1820">
    <property type="entry name" value="alpha/beta hydrolase"/>
    <property type="match status" value="1"/>
</dbReference>
<dbReference type="InterPro" id="IPR001563">
    <property type="entry name" value="Peptidase_S10"/>
</dbReference>
<dbReference type="Pfam" id="PF00450">
    <property type="entry name" value="Peptidase_S10"/>
    <property type="match status" value="1"/>
</dbReference>
<reference evidence="1 2" key="1">
    <citation type="submission" date="2015-11" db="EMBL/GenBank/DDBJ databases">
        <title>Expanding the genomic diversity of Burkholderia species for the development of highly accurate diagnostics.</title>
        <authorList>
            <person name="Sahl J."/>
            <person name="Keim P."/>
            <person name="Wagner D."/>
        </authorList>
    </citation>
    <scope>NUCLEOTIDE SEQUENCE [LARGE SCALE GENOMIC DNA]</scope>
    <source>
        <strain evidence="1 2">TSV85</strain>
    </source>
</reference>
<protein>
    <recommendedName>
        <fullName evidence="3">Peptidase S10</fullName>
    </recommendedName>
</protein>
<dbReference type="InterPro" id="IPR029058">
    <property type="entry name" value="AB_hydrolase_fold"/>
</dbReference>
<dbReference type="AlphaFoldDB" id="A0A118DMI2"/>
<evidence type="ECO:0008006" key="3">
    <source>
        <dbReference type="Google" id="ProtNLM"/>
    </source>
</evidence>
<organism evidence="1 2">
    <name type="scientific">Burkholderia singularis</name>
    <dbReference type="NCBI Taxonomy" id="1503053"/>
    <lineage>
        <taxon>Bacteria</taxon>
        <taxon>Pseudomonadati</taxon>
        <taxon>Pseudomonadota</taxon>
        <taxon>Betaproteobacteria</taxon>
        <taxon>Burkholderiales</taxon>
        <taxon>Burkholderiaceae</taxon>
        <taxon>Burkholderia</taxon>
        <taxon>pseudomallei group</taxon>
    </lineage>
</organism>
<dbReference type="Proteomes" id="UP000062788">
    <property type="component" value="Unassembled WGS sequence"/>
</dbReference>
<dbReference type="GO" id="GO:0004185">
    <property type="term" value="F:serine-type carboxypeptidase activity"/>
    <property type="evidence" value="ECO:0007669"/>
    <property type="project" value="InterPro"/>
</dbReference>
<evidence type="ECO:0000313" key="1">
    <source>
        <dbReference type="EMBL" id="KVE24938.1"/>
    </source>
</evidence>
<dbReference type="EMBL" id="LOWA01000048">
    <property type="protein sequence ID" value="KVE24938.1"/>
    <property type="molecule type" value="Genomic_DNA"/>
</dbReference>
<gene>
    <name evidence="1" type="ORF">WS67_19915</name>
</gene>
<keyword evidence="2" id="KW-1185">Reference proteome</keyword>